<evidence type="ECO:0000259" key="9">
    <source>
        <dbReference type="PROSITE" id="PS50113"/>
    </source>
</evidence>
<dbReference type="SMART" id="SM00448">
    <property type="entry name" value="REC"/>
    <property type="match status" value="2"/>
</dbReference>
<keyword evidence="11" id="KW-1185">Reference proteome</keyword>
<evidence type="ECO:0000256" key="3">
    <source>
        <dbReference type="ARBA" id="ARBA00022553"/>
    </source>
</evidence>
<dbReference type="Pfam" id="PF08448">
    <property type="entry name" value="PAS_4"/>
    <property type="match status" value="2"/>
</dbReference>
<feature type="domain" description="Histidine kinase" evidence="6">
    <location>
        <begin position="428"/>
        <end position="655"/>
    </location>
</feature>
<dbReference type="InterPro" id="IPR001789">
    <property type="entry name" value="Sig_transdc_resp-reg_receiver"/>
</dbReference>
<dbReference type="Gene3D" id="3.30.450.20">
    <property type="entry name" value="PAS domain"/>
    <property type="match status" value="2"/>
</dbReference>
<dbReference type="CDD" id="cd00082">
    <property type="entry name" value="HisKA"/>
    <property type="match status" value="1"/>
</dbReference>
<dbReference type="SUPFAM" id="SSF47384">
    <property type="entry name" value="Homodimeric domain of signal transducing histidine kinase"/>
    <property type="match status" value="1"/>
</dbReference>
<dbReference type="SMART" id="SM00387">
    <property type="entry name" value="HATPase_c"/>
    <property type="match status" value="1"/>
</dbReference>
<comment type="caution">
    <text evidence="10">The sequence shown here is derived from an EMBL/GenBank/DDBJ whole genome shotgun (WGS) entry which is preliminary data.</text>
</comment>
<dbReference type="InterPro" id="IPR035965">
    <property type="entry name" value="PAS-like_dom_sf"/>
</dbReference>
<dbReference type="RefSeq" id="WP_341987251.1">
    <property type="nucleotide sequence ID" value="NZ_JBBYHY010000008.1"/>
</dbReference>
<sequence>MAEAATAKTIRILMVEDSALDAELITAQLKRAGVPFTAERTWSHQGMLDALTTTPFDVILADHVLPGFDGDAALALASEIAPQIPFIFVSGTLTEELAVQALKRGARDYVVKSRLQRLPDAVLRAIGEAQERRRLQRVEAELHESHQRLRLITDSLPALIAYFGHDHRYRFANNAYVEWHGRTPESLIGRHTREVIGEDTFNSIQQHLDRVLLGEKVSFDLLSLRSDGTPRHAQVDCVPELAPDGAVLGYYAMARDISELKHAQALLRANNESLERQVDERTSALHRSESRLQALFESSFQHQNLLTLDGHIIDTNSASLAAILANKEDVRGSLYCESAWFADTPGVPGVVCTAILEAAAGTASRHELELRLPTGKRTFDFSFRPLFDHQARITAVVSEAVETTARRQAEEALRHSQKIEAVGQLTGGIAHDFNNILTVIAGNIEYAKMLTDRLGEAAGNSSRSLDNAMKGVMRAANVTQRLLAFSRRQPLKNMPVDLNEEMRGMQDMLKRSLGELVQIDMLHSPDIWCVEIDPNQLEASILNLAVNARDAMPGGGRLTIEIDNIHLDKDYAAQHPDVPPGQYAMIRVRDSGQGMSAEVMGRVFEPFFTTKEVGRGTGLGLSMVYGFAKQSGGHVLLDSIEGSGTTITLLFPRSASALPGTRQAEAQEANAYEVEEETTVLVAEDNDDVRAYTVDTLRQLGYRVLEAHDGPSALRLLERPDVSVDLLFSDIVMPGMSGWALAKQAIGRKPGLRVLFTSGYPRDIDASGTVGRTIALLAKPFTRTDLARSIRASLQDESPAQGGETLDRG</sequence>
<dbReference type="SUPFAM" id="SSF55785">
    <property type="entry name" value="PYP-like sensor domain (PAS domain)"/>
    <property type="match status" value="2"/>
</dbReference>
<evidence type="ECO:0000313" key="10">
    <source>
        <dbReference type="EMBL" id="MEL3954988.1"/>
    </source>
</evidence>
<dbReference type="InterPro" id="IPR036097">
    <property type="entry name" value="HisK_dim/P_sf"/>
</dbReference>
<dbReference type="NCBIfam" id="TIGR00229">
    <property type="entry name" value="sensory_box"/>
    <property type="match status" value="1"/>
</dbReference>
<feature type="modified residue" description="4-aspartylphosphate" evidence="4">
    <location>
        <position position="730"/>
    </location>
</feature>
<dbReference type="PROSITE" id="PS50109">
    <property type="entry name" value="HIS_KIN"/>
    <property type="match status" value="1"/>
</dbReference>
<feature type="domain" description="Response regulatory" evidence="7">
    <location>
        <begin position="679"/>
        <end position="794"/>
    </location>
</feature>
<proteinExistence type="predicted"/>
<reference evidence="10 11" key="1">
    <citation type="submission" date="2024-04" db="EMBL/GenBank/DDBJ databases">
        <title>Bacterial endophytes with biocontrol capabilities against important plant pathogens.</title>
        <authorList>
            <person name="Alayande K.A."/>
        </authorList>
    </citation>
    <scope>NUCLEOTIDE SEQUENCE [LARGE SCALE GENOMIC DNA]</scope>
    <source>
        <strain evidence="10 11">KV22</strain>
    </source>
</reference>
<accession>A0ABU9JQ65</accession>
<evidence type="ECO:0000256" key="4">
    <source>
        <dbReference type="PROSITE-ProRule" id="PRU00169"/>
    </source>
</evidence>
<name>A0ABU9JQ65_9GAMM</name>
<dbReference type="Pfam" id="PF02518">
    <property type="entry name" value="HATPase_c"/>
    <property type="match status" value="1"/>
</dbReference>
<dbReference type="CDD" id="cd00130">
    <property type="entry name" value="PAS"/>
    <property type="match status" value="1"/>
</dbReference>
<evidence type="ECO:0000256" key="1">
    <source>
        <dbReference type="ARBA" id="ARBA00000085"/>
    </source>
</evidence>
<dbReference type="Pfam" id="PF00072">
    <property type="entry name" value="Response_reg"/>
    <property type="match status" value="2"/>
</dbReference>
<dbReference type="InterPro" id="IPR036890">
    <property type="entry name" value="HATPase_C_sf"/>
</dbReference>
<dbReference type="Gene3D" id="1.10.287.130">
    <property type="match status" value="1"/>
</dbReference>
<dbReference type="PROSITE" id="PS50112">
    <property type="entry name" value="PAS"/>
    <property type="match status" value="1"/>
</dbReference>
<dbReference type="Gene3D" id="3.30.565.10">
    <property type="entry name" value="Histidine kinase-like ATPase, C-terminal domain"/>
    <property type="match status" value="1"/>
</dbReference>
<dbReference type="PRINTS" id="PR00344">
    <property type="entry name" value="BCTRLSENSOR"/>
</dbReference>
<dbReference type="InterPro" id="IPR003594">
    <property type="entry name" value="HATPase_dom"/>
</dbReference>
<evidence type="ECO:0000259" key="7">
    <source>
        <dbReference type="PROSITE" id="PS50110"/>
    </source>
</evidence>
<dbReference type="InterPro" id="IPR004358">
    <property type="entry name" value="Sig_transdc_His_kin-like_C"/>
</dbReference>
<dbReference type="InterPro" id="IPR005467">
    <property type="entry name" value="His_kinase_dom"/>
</dbReference>
<evidence type="ECO:0000256" key="2">
    <source>
        <dbReference type="ARBA" id="ARBA00012438"/>
    </source>
</evidence>
<dbReference type="SUPFAM" id="SSF52172">
    <property type="entry name" value="CheY-like"/>
    <property type="match status" value="2"/>
</dbReference>
<dbReference type="EC" id="2.7.13.3" evidence="2"/>
<dbReference type="InterPro" id="IPR003661">
    <property type="entry name" value="HisK_dim/P_dom"/>
</dbReference>
<gene>
    <name evidence="10" type="ORF">AAE039_15625</name>
</gene>
<feature type="domain" description="PAS" evidence="8">
    <location>
        <begin position="145"/>
        <end position="215"/>
    </location>
</feature>
<dbReference type="PANTHER" id="PTHR43065:SF42">
    <property type="entry name" value="TWO-COMPONENT SENSOR PPRA"/>
    <property type="match status" value="1"/>
</dbReference>
<dbReference type="CDD" id="cd00156">
    <property type="entry name" value="REC"/>
    <property type="match status" value="1"/>
</dbReference>
<feature type="domain" description="Response regulatory" evidence="7">
    <location>
        <begin position="11"/>
        <end position="127"/>
    </location>
</feature>
<dbReference type="SMART" id="SM00388">
    <property type="entry name" value="HisKA"/>
    <property type="match status" value="1"/>
</dbReference>
<dbReference type="InterPro" id="IPR000700">
    <property type="entry name" value="PAS-assoc_C"/>
</dbReference>
<dbReference type="InterPro" id="IPR013656">
    <property type="entry name" value="PAS_4"/>
</dbReference>
<evidence type="ECO:0000256" key="5">
    <source>
        <dbReference type="SAM" id="Coils"/>
    </source>
</evidence>
<dbReference type="PROSITE" id="PS50110">
    <property type="entry name" value="RESPONSE_REGULATORY"/>
    <property type="match status" value="2"/>
</dbReference>
<dbReference type="SMART" id="SM00091">
    <property type="entry name" value="PAS"/>
    <property type="match status" value="1"/>
</dbReference>
<dbReference type="SUPFAM" id="SSF55874">
    <property type="entry name" value="ATPase domain of HSP90 chaperone/DNA topoisomerase II/histidine kinase"/>
    <property type="match status" value="1"/>
</dbReference>
<comment type="catalytic activity">
    <reaction evidence="1">
        <text>ATP + protein L-histidine = ADP + protein N-phospho-L-histidine.</text>
        <dbReference type="EC" id="2.7.13.3"/>
    </reaction>
</comment>
<evidence type="ECO:0000259" key="6">
    <source>
        <dbReference type="PROSITE" id="PS50109"/>
    </source>
</evidence>
<keyword evidence="3 4" id="KW-0597">Phosphoprotein</keyword>
<dbReference type="PROSITE" id="PS50113">
    <property type="entry name" value="PAC"/>
    <property type="match status" value="1"/>
</dbReference>
<feature type="modified residue" description="4-aspartylphosphate" evidence="4">
    <location>
        <position position="62"/>
    </location>
</feature>
<feature type="coiled-coil region" evidence="5">
    <location>
        <begin position="257"/>
        <end position="291"/>
    </location>
</feature>
<evidence type="ECO:0000259" key="8">
    <source>
        <dbReference type="PROSITE" id="PS50112"/>
    </source>
</evidence>
<dbReference type="InterPro" id="IPR011006">
    <property type="entry name" value="CheY-like_superfamily"/>
</dbReference>
<organism evidence="10 11">
    <name type="scientific">Stenotrophomonas bentonitica</name>
    <dbReference type="NCBI Taxonomy" id="1450134"/>
    <lineage>
        <taxon>Bacteria</taxon>
        <taxon>Pseudomonadati</taxon>
        <taxon>Pseudomonadota</taxon>
        <taxon>Gammaproteobacteria</taxon>
        <taxon>Lysobacterales</taxon>
        <taxon>Lysobacteraceae</taxon>
        <taxon>Stenotrophomonas</taxon>
    </lineage>
</organism>
<dbReference type="Proteomes" id="UP001455088">
    <property type="component" value="Unassembled WGS sequence"/>
</dbReference>
<dbReference type="InterPro" id="IPR000014">
    <property type="entry name" value="PAS"/>
</dbReference>
<dbReference type="EMBL" id="JBBYHY010000008">
    <property type="protein sequence ID" value="MEL3954988.1"/>
    <property type="molecule type" value="Genomic_DNA"/>
</dbReference>
<dbReference type="PANTHER" id="PTHR43065">
    <property type="entry name" value="SENSOR HISTIDINE KINASE"/>
    <property type="match status" value="1"/>
</dbReference>
<keyword evidence="5" id="KW-0175">Coiled coil</keyword>
<evidence type="ECO:0000313" key="11">
    <source>
        <dbReference type="Proteomes" id="UP001455088"/>
    </source>
</evidence>
<feature type="domain" description="PAC" evidence="9">
    <location>
        <begin position="215"/>
        <end position="269"/>
    </location>
</feature>
<dbReference type="Gene3D" id="3.40.50.2300">
    <property type="match status" value="2"/>
</dbReference>
<protein>
    <recommendedName>
        <fullName evidence="2">histidine kinase</fullName>
        <ecNumber evidence="2">2.7.13.3</ecNumber>
    </recommendedName>
</protein>